<gene>
    <name evidence="2" type="ORF">BN2475_10010</name>
</gene>
<keyword evidence="3" id="KW-1185">Reference proteome</keyword>
<proteinExistence type="predicted"/>
<evidence type="ECO:0000313" key="2">
    <source>
        <dbReference type="EMBL" id="SIT34854.1"/>
    </source>
</evidence>
<sequence length="180" mass="20389">MGAPTEIVEAEDAWRAGQRQTEGGRRRAPGAGLVNFQVGVCAPLGQAVELPQDRFRQPVRQGRKNQCINQLARPRRTTTRGLPISATTDNILVDLRHRRNLDRALFPFFVSLLLRDFQLEFLDFERRFPDSQRVNNEGDHSPDDASYRHDSGPELAPRDGFHGLFRSVLQKPGDTSRDTN</sequence>
<name>A0A1N7RII3_9BURK</name>
<reference evidence="2 3" key="1">
    <citation type="submission" date="2016-12" db="EMBL/GenBank/DDBJ databases">
        <authorList>
            <person name="Song W.-J."/>
            <person name="Kurnit D.M."/>
        </authorList>
    </citation>
    <scope>NUCLEOTIDE SEQUENCE [LARGE SCALE GENOMIC DNA]</scope>
    <source>
        <strain evidence="2 3">STM7296</strain>
    </source>
</reference>
<evidence type="ECO:0000313" key="3">
    <source>
        <dbReference type="Proteomes" id="UP000187012"/>
    </source>
</evidence>
<dbReference type="Proteomes" id="UP000187012">
    <property type="component" value="Unassembled WGS sequence"/>
</dbReference>
<organism evidence="2 3">
    <name type="scientific">Paraburkholderia ribeironis</name>
    <dbReference type="NCBI Taxonomy" id="1247936"/>
    <lineage>
        <taxon>Bacteria</taxon>
        <taxon>Pseudomonadati</taxon>
        <taxon>Pseudomonadota</taxon>
        <taxon>Betaproteobacteria</taxon>
        <taxon>Burkholderiales</taxon>
        <taxon>Burkholderiaceae</taxon>
        <taxon>Paraburkholderia</taxon>
    </lineage>
</organism>
<evidence type="ECO:0000256" key="1">
    <source>
        <dbReference type="SAM" id="MobiDB-lite"/>
    </source>
</evidence>
<protein>
    <submittedName>
        <fullName evidence="2">Uncharacterized protein</fullName>
    </submittedName>
</protein>
<accession>A0A1N7RII3</accession>
<dbReference type="AlphaFoldDB" id="A0A1N7RII3"/>
<feature type="region of interest" description="Disordered" evidence="1">
    <location>
        <begin position="131"/>
        <end position="160"/>
    </location>
</feature>
<dbReference type="EMBL" id="CYGX02000001">
    <property type="protein sequence ID" value="SIT34854.1"/>
    <property type="molecule type" value="Genomic_DNA"/>
</dbReference>